<sequence>MPLPPASLTRLIADRFPFLCALWLHLALYAVLTDAASWRVPAPRPPEPLDVEILPFVPSAPS</sequence>
<proteinExistence type="predicted"/>
<organism evidence="1 2">
    <name type="scientific">Roseibium sediminicola</name>
    <dbReference type="NCBI Taxonomy" id="2933272"/>
    <lineage>
        <taxon>Bacteria</taxon>
        <taxon>Pseudomonadati</taxon>
        <taxon>Pseudomonadota</taxon>
        <taxon>Alphaproteobacteria</taxon>
        <taxon>Hyphomicrobiales</taxon>
        <taxon>Stappiaceae</taxon>
        <taxon>Roseibium</taxon>
    </lineage>
</organism>
<reference evidence="1" key="1">
    <citation type="submission" date="2022-04" db="EMBL/GenBank/DDBJ databases">
        <title>Roseibium sp. CAU 1639 isolated from mud.</title>
        <authorList>
            <person name="Kim W."/>
        </authorList>
    </citation>
    <scope>NUCLEOTIDE SEQUENCE</scope>
    <source>
        <strain evidence="1">CAU 1639</strain>
    </source>
</reference>
<name>A0ABT0GQL3_9HYPH</name>
<keyword evidence="2" id="KW-1185">Reference proteome</keyword>
<evidence type="ECO:0000313" key="1">
    <source>
        <dbReference type="EMBL" id="MCK7611707.1"/>
    </source>
</evidence>
<dbReference type="EMBL" id="JALNMJ010000003">
    <property type="protein sequence ID" value="MCK7611707.1"/>
    <property type="molecule type" value="Genomic_DNA"/>
</dbReference>
<dbReference type="Proteomes" id="UP001431221">
    <property type="component" value="Unassembled WGS sequence"/>
</dbReference>
<comment type="caution">
    <text evidence="1">The sequence shown here is derived from an EMBL/GenBank/DDBJ whole genome shotgun (WGS) entry which is preliminary data.</text>
</comment>
<protein>
    <submittedName>
        <fullName evidence="1">Uncharacterized protein</fullName>
    </submittedName>
</protein>
<dbReference type="RefSeq" id="WP_248152102.1">
    <property type="nucleotide sequence ID" value="NZ_JALNMJ010000003.1"/>
</dbReference>
<gene>
    <name evidence="1" type="ORF">M0H32_06015</name>
</gene>
<evidence type="ECO:0000313" key="2">
    <source>
        <dbReference type="Proteomes" id="UP001431221"/>
    </source>
</evidence>
<accession>A0ABT0GQL3</accession>